<dbReference type="EMBL" id="CH479179">
    <property type="protein sequence ID" value="EDW24612.1"/>
    <property type="molecule type" value="Genomic_DNA"/>
</dbReference>
<gene>
    <name evidence="4" type="primary">Dper\GL23302</name>
    <name evidence="4" type="ORF">Dper_GL23302</name>
</gene>
<dbReference type="Pfam" id="PF16032">
    <property type="entry name" value="DUF4788"/>
    <property type="match status" value="1"/>
</dbReference>
<feature type="region of interest" description="Disordered" evidence="1">
    <location>
        <begin position="462"/>
        <end position="499"/>
    </location>
</feature>
<dbReference type="PANTHER" id="PTHR39079:SF1">
    <property type="entry name" value="GH11706P-RELATED"/>
    <property type="match status" value="1"/>
</dbReference>
<dbReference type="PhylomeDB" id="B4G4U6"/>
<dbReference type="InterPro" id="IPR031949">
    <property type="entry name" value="DUF4776"/>
</dbReference>
<evidence type="ECO:0000259" key="3">
    <source>
        <dbReference type="Pfam" id="PF16032"/>
    </source>
</evidence>
<dbReference type="Pfam" id="PF16003">
    <property type="entry name" value="DUF4776"/>
    <property type="match status" value="2"/>
</dbReference>
<dbReference type="eggNOG" id="ENOG502QSI5">
    <property type="taxonomic scope" value="Eukaryota"/>
</dbReference>
<protein>
    <submittedName>
        <fullName evidence="4">GL23302</fullName>
    </submittedName>
</protein>
<reference evidence="4 5" key="1">
    <citation type="journal article" date="2007" name="Nature">
        <title>Evolution of genes and genomes on the Drosophila phylogeny.</title>
        <authorList>
            <consortium name="Drosophila 12 Genomes Consortium"/>
            <person name="Clark A.G."/>
            <person name="Eisen M.B."/>
            <person name="Smith D.R."/>
            <person name="Bergman C.M."/>
            <person name="Oliver B."/>
            <person name="Markow T.A."/>
            <person name="Kaufman T.C."/>
            <person name="Kellis M."/>
            <person name="Gelbart W."/>
            <person name="Iyer V.N."/>
            <person name="Pollard D.A."/>
            <person name="Sackton T.B."/>
            <person name="Larracuente A.M."/>
            <person name="Singh N.D."/>
            <person name="Abad J.P."/>
            <person name="Abt D.N."/>
            <person name="Adryan B."/>
            <person name="Aguade M."/>
            <person name="Akashi H."/>
            <person name="Anderson W.W."/>
            <person name="Aquadro C.F."/>
            <person name="Ardell D.H."/>
            <person name="Arguello R."/>
            <person name="Artieri C.G."/>
            <person name="Barbash D.A."/>
            <person name="Barker D."/>
            <person name="Barsanti P."/>
            <person name="Batterham P."/>
            <person name="Batzoglou S."/>
            <person name="Begun D."/>
            <person name="Bhutkar A."/>
            <person name="Blanco E."/>
            <person name="Bosak S.A."/>
            <person name="Bradley R.K."/>
            <person name="Brand A.D."/>
            <person name="Brent M.R."/>
            <person name="Brooks A.N."/>
            <person name="Brown R.H."/>
            <person name="Butlin R.K."/>
            <person name="Caggese C."/>
            <person name="Calvi B.R."/>
            <person name="Bernardo de Carvalho A."/>
            <person name="Caspi A."/>
            <person name="Castrezana S."/>
            <person name="Celniker S.E."/>
            <person name="Chang J.L."/>
            <person name="Chapple C."/>
            <person name="Chatterji S."/>
            <person name="Chinwalla A."/>
            <person name="Civetta A."/>
            <person name="Clifton S.W."/>
            <person name="Comeron J.M."/>
            <person name="Costello J.C."/>
            <person name="Coyne J.A."/>
            <person name="Daub J."/>
            <person name="David R.G."/>
            <person name="Delcher A.L."/>
            <person name="Delehaunty K."/>
            <person name="Do C.B."/>
            <person name="Ebling H."/>
            <person name="Edwards K."/>
            <person name="Eickbush T."/>
            <person name="Evans J.D."/>
            <person name="Filipski A."/>
            <person name="Findeiss S."/>
            <person name="Freyhult E."/>
            <person name="Fulton L."/>
            <person name="Fulton R."/>
            <person name="Garcia A.C."/>
            <person name="Gardiner A."/>
            <person name="Garfield D.A."/>
            <person name="Garvin B.E."/>
            <person name="Gibson G."/>
            <person name="Gilbert D."/>
            <person name="Gnerre S."/>
            <person name="Godfrey J."/>
            <person name="Good R."/>
            <person name="Gotea V."/>
            <person name="Gravely B."/>
            <person name="Greenberg A.J."/>
            <person name="Griffiths-Jones S."/>
            <person name="Gross S."/>
            <person name="Guigo R."/>
            <person name="Gustafson E.A."/>
            <person name="Haerty W."/>
            <person name="Hahn M.W."/>
            <person name="Halligan D.L."/>
            <person name="Halpern A.L."/>
            <person name="Halter G.M."/>
            <person name="Han M.V."/>
            <person name="Heger A."/>
            <person name="Hillier L."/>
            <person name="Hinrichs A.S."/>
            <person name="Holmes I."/>
            <person name="Hoskins R.A."/>
            <person name="Hubisz M.J."/>
            <person name="Hultmark D."/>
            <person name="Huntley M.A."/>
            <person name="Jaffe D.B."/>
            <person name="Jagadeeshan S."/>
            <person name="Jeck W.R."/>
            <person name="Johnson J."/>
            <person name="Jones C.D."/>
            <person name="Jordan W.C."/>
            <person name="Karpen G.H."/>
            <person name="Kataoka E."/>
            <person name="Keightley P.D."/>
            <person name="Kheradpour P."/>
            <person name="Kirkness E.F."/>
            <person name="Koerich L.B."/>
            <person name="Kristiansen K."/>
            <person name="Kudrna D."/>
            <person name="Kulathinal R.J."/>
            <person name="Kumar S."/>
            <person name="Kwok R."/>
            <person name="Lander E."/>
            <person name="Langley C.H."/>
            <person name="Lapoint R."/>
            <person name="Lazzaro B.P."/>
            <person name="Lee S.J."/>
            <person name="Levesque L."/>
            <person name="Li R."/>
            <person name="Lin C.F."/>
            <person name="Lin M.F."/>
            <person name="Lindblad-Toh K."/>
            <person name="Llopart A."/>
            <person name="Long M."/>
            <person name="Low L."/>
            <person name="Lozovsky E."/>
            <person name="Lu J."/>
            <person name="Luo M."/>
            <person name="Machado C.A."/>
            <person name="Makalowski W."/>
            <person name="Marzo M."/>
            <person name="Matsuda M."/>
            <person name="Matzkin L."/>
            <person name="McAllister B."/>
            <person name="McBride C.S."/>
            <person name="McKernan B."/>
            <person name="McKernan K."/>
            <person name="Mendez-Lago M."/>
            <person name="Minx P."/>
            <person name="Mollenhauer M.U."/>
            <person name="Montooth K."/>
            <person name="Mount S.M."/>
            <person name="Mu X."/>
            <person name="Myers E."/>
            <person name="Negre B."/>
            <person name="Newfeld S."/>
            <person name="Nielsen R."/>
            <person name="Noor M.A."/>
            <person name="O'Grady P."/>
            <person name="Pachter L."/>
            <person name="Papaceit M."/>
            <person name="Parisi M.J."/>
            <person name="Parisi M."/>
            <person name="Parts L."/>
            <person name="Pedersen J.S."/>
            <person name="Pesole G."/>
            <person name="Phillippy A.M."/>
            <person name="Ponting C.P."/>
            <person name="Pop M."/>
            <person name="Porcelli D."/>
            <person name="Powell J.R."/>
            <person name="Prohaska S."/>
            <person name="Pruitt K."/>
            <person name="Puig M."/>
            <person name="Quesneville H."/>
            <person name="Ram K.R."/>
            <person name="Rand D."/>
            <person name="Rasmussen M.D."/>
            <person name="Reed L.K."/>
            <person name="Reenan R."/>
            <person name="Reily A."/>
            <person name="Remington K.A."/>
            <person name="Rieger T.T."/>
            <person name="Ritchie M.G."/>
            <person name="Robin C."/>
            <person name="Rogers Y.H."/>
            <person name="Rohde C."/>
            <person name="Rozas J."/>
            <person name="Rubenfield M.J."/>
            <person name="Ruiz A."/>
            <person name="Russo S."/>
            <person name="Salzberg S.L."/>
            <person name="Sanchez-Gracia A."/>
            <person name="Saranga D.J."/>
            <person name="Sato H."/>
            <person name="Schaeffer S.W."/>
            <person name="Schatz M.C."/>
            <person name="Schlenke T."/>
            <person name="Schwartz R."/>
            <person name="Segarra C."/>
            <person name="Singh R.S."/>
            <person name="Sirot L."/>
            <person name="Sirota M."/>
            <person name="Sisneros N.B."/>
            <person name="Smith C.D."/>
            <person name="Smith T.F."/>
            <person name="Spieth J."/>
            <person name="Stage D.E."/>
            <person name="Stark A."/>
            <person name="Stephan W."/>
            <person name="Strausberg R.L."/>
            <person name="Strempel S."/>
            <person name="Sturgill D."/>
            <person name="Sutton G."/>
            <person name="Sutton G.G."/>
            <person name="Tao W."/>
            <person name="Teichmann S."/>
            <person name="Tobari Y.N."/>
            <person name="Tomimura Y."/>
            <person name="Tsolas J.M."/>
            <person name="Valente V.L."/>
            <person name="Venter E."/>
            <person name="Venter J.C."/>
            <person name="Vicario S."/>
            <person name="Vieira F.G."/>
            <person name="Vilella A.J."/>
            <person name="Villasante A."/>
            <person name="Walenz B."/>
            <person name="Wang J."/>
            <person name="Wasserman M."/>
            <person name="Watts T."/>
            <person name="Wilson D."/>
            <person name="Wilson R.K."/>
            <person name="Wing R.A."/>
            <person name="Wolfner M.F."/>
            <person name="Wong A."/>
            <person name="Wong G.K."/>
            <person name="Wu C.I."/>
            <person name="Wu G."/>
            <person name="Yamamoto D."/>
            <person name="Yang H.P."/>
            <person name="Yang S.P."/>
            <person name="Yorke J.A."/>
            <person name="Yoshida K."/>
            <person name="Zdobnov E."/>
            <person name="Zhang P."/>
            <person name="Zhang Y."/>
            <person name="Zimin A.V."/>
            <person name="Baldwin J."/>
            <person name="Abdouelleil A."/>
            <person name="Abdulkadir J."/>
            <person name="Abebe A."/>
            <person name="Abera B."/>
            <person name="Abreu J."/>
            <person name="Acer S.C."/>
            <person name="Aftuck L."/>
            <person name="Alexander A."/>
            <person name="An P."/>
            <person name="Anderson E."/>
            <person name="Anderson S."/>
            <person name="Arachi H."/>
            <person name="Azer M."/>
            <person name="Bachantsang P."/>
            <person name="Barry A."/>
            <person name="Bayul T."/>
            <person name="Berlin A."/>
            <person name="Bessette D."/>
            <person name="Bloom T."/>
            <person name="Blye J."/>
            <person name="Boguslavskiy L."/>
            <person name="Bonnet C."/>
            <person name="Boukhgalter B."/>
            <person name="Bourzgui I."/>
            <person name="Brown A."/>
            <person name="Cahill P."/>
            <person name="Channer S."/>
            <person name="Cheshatsang Y."/>
            <person name="Chuda L."/>
            <person name="Citroen M."/>
            <person name="Collymore A."/>
            <person name="Cooke P."/>
            <person name="Costello M."/>
            <person name="D'Aco K."/>
            <person name="Daza R."/>
            <person name="De Haan G."/>
            <person name="DeGray S."/>
            <person name="DeMaso C."/>
            <person name="Dhargay N."/>
            <person name="Dooley K."/>
            <person name="Dooley E."/>
            <person name="Doricent M."/>
            <person name="Dorje P."/>
            <person name="Dorjee K."/>
            <person name="Dupes A."/>
            <person name="Elong R."/>
            <person name="Falk J."/>
            <person name="Farina A."/>
            <person name="Faro S."/>
            <person name="Ferguson D."/>
            <person name="Fisher S."/>
            <person name="Foley C.D."/>
            <person name="Franke A."/>
            <person name="Friedrich D."/>
            <person name="Gadbois L."/>
            <person name="Gearin G."/>
            <person name="Gearin C.R."/>
            <person name="Giannoukos G."/>
            <person name="Goode T."/>
            <person name="Graham J."/>
            <person name="Grandbois E."/>
            <person name="Grewal S."/>
            <person name="Gyaltsen K."/>
            <person name="Hafez N."/>
            <person name="Hagos B."/>
            <person name="Hall J."/>
            <person name="Henson C."/>
            <person name="Hollinger A."/>
            <person name="Honan T."/>
            <person name="Huard M.D."/>
            <person name="Hughes L."/>
            <person name="Hurhula B."/>
            <person name="Husby M.E."/>
            <person name="Kamat A."/>
            <person name="Kanga B."/>
            <person name="Kashin S."/>
            <person name="Khazanovich D."/>
            <person name="Kisner P."/>
            <person name="Lance K."/>
            <person name="Lara M."/>
            <person name="Lee W."/>
            <person name="Lennon N."/>
            <person name="Letendre F."/>
            <person name="LeVine R."/>
            <person name="Lipovsky A."/>
            <person name="Liu X."/>
            <person name="Liu J."/>
            <person name="Liu S."/>
            <person name="Lokyitsang T."/>
            <person name="Lokyitsang Y."/>
            <person name="Lubonja R."/>
            <person name="Lui A."/>
            <person name="MacDonald P."/>
            <person name="Magnisalis V."/>
            <person name="Maru K."/>
            <person name="Matthews C."/>
            <person name="McCusker W."/>
            <person name="McDonough S."/>
            <person name="Mehta T."/>
            <person name="Meldrim J."/>
            <person name="Meneus L."/>
            <person name="Mihai O."/>
            <person name="Mihalev A."/>
            <person name="Mihova T."/>
            <person name="Mittelman R."/>
            <person name="Mlenga V."/>
            <person name="Montmayeur A."/>
            <person name="Mulrain L."/>
            <person name="Navidi A."/>
            <person name="Naylor J."/>
            <person name="Negash T."/>
            <person name="Nguyen T."/>
            <person name="Nguyen N."/>
            <person name="Nicol R."/>
            <person name="Norbu C."/>
            <person name="Norbu N."/>
            <person name="Novod N."/>
            <person name="O'Neill B."/>
            <person name="Osman S."/>
            <person name="Markiewicz E."/>
            <person name="Oyono O.L."/>
            <person name="Patti C."/>
            <person name="Phunkhang P."/>
            <person name="Pierre F."/>
            <person name="Priest M."/>
            <person name="Raghuraman S."/>
            <person name="Rege F."/>
            <person name="Reyes R."/>
            <person name="Rise C."/>
            <person name="Rogov P."/>
            <person name="Ross K."/>
            <person name="Ryan E."/>
            <person name="Settipalli S."/>
            <person name="Shea T."/>
            <person name="Sherpa N."/>
            <person name="Shi L."/>
            <person name="Shih D."/>
            <person name="Sparrow T."/>
            <person name="Spaulding J."/>
            <person name="Stalker J."/>
            <person name="Stange-Thomann N."/>
            <person name="Stavropoulos S."/>
            <person name="Stone C."/>
            <person name="Strader C."/>
            <person name="Tesfaye S."/>
            <person name="Thomson T."/>
            <person name="Thoulutsang Y."/>
            <person name="Thoulutsang D."/>
            <person name="Topham K."/>
            <person name="Topping I."/>
            <person name="Tsamla T."/>
            <person name="Vassiliev H."/>
            <person name="Vo A."/>
            <person name="Wangchuk T."/>
            <person name="Wangdi T."/>
            <person name="Weiand M."/>
            <person name="Wilkinson J."/>
            <person name="Wilson A."/>
            <person name="Yadav S."/>
            <person name="Young G."/>
            <person name="Yu Q."/>
            <person name="Zembek L."/>
            <person name="Zhong D."/>
            <person name="Zimmer A."/>
            <person name="Zwirko Z."/>
            <person name="Jaffe D.B."/>
            <person name="Alvarez P."/>
            <person name="Brockman W."/>
            <person name="Butler J."/>
            <person name="Chin C."/>
            <person name="Gnerre S."/>
            <person name="Grabherr M."/>
            <person name="Kleber M."/>
            <person name="Mauceli E."/>
            <person name="MacCallum I."/>
        </authorList>
    </citation>
    <scope>NUCLEOTIDE SEQUENCE [LARGE SCALE GENOMIC DNA]</scope>
    <source>
        <strain evidence="5">MSH-3 / Tucson 14011-0111.49</strain>
    </source>
</reference>
<dbReference type="PANTHER" id="PTHR39079">
    <property type="entry name" value="FI08034P-RELATED"/>
    <property type="match status" value="1"/>
</dbReference>
<organism evidence="5">
    <name type="scientific">Drosophila persimilis</name>
    <name type="common">Fruit fly</name>
    <dbReference type="NCBI Taxonomy" id="7234"/>
    <lineage>
        <taxon>Eukaryota</taxon>
        <taxon>Metazoa</taxon>
        <taxon>Ecdysozoa</taxon>
        <taxon>Arthropoda</taxon>
        <taxon>Hexapoda</taxon>
        <taxon>Insecta</taxon>
        <taxon>Pterygota</taxon>
        <taxon>Neoptera</taxon>
        <taxon>Endopterygota</taxon>
        <taxon>Diptera</taxon>
        <taxon>Brachycera</taxon>
        <taxon>Muscomorpha</taxon>
        <taxon>Ephydroidea</taxon>
        <taxon>Drosophilidae</taxon>
        <taxon>Drosophila</taxon>
        <taxon>Sophophora</taxon>
    </lineage>
</organism>
<sequence length="818" mass="91665">MAVNFLCDIVVSHLELPHDDISEPKHLQVSMHFGKVPLTLTSSCINVREFPAGSQTDFIDNPKSLRQTLAANGLPITVRLAGRTLGTGKVQFPDDFTDRIDNPMSDLMYGGSCSLLRNNEIIGVLEIMLRLTIKCEDPPIEPDTGSKRRPTCVNLGPTINQQDIMFMVGSAEPCEIPSDPCDDHLEAEPGDEQLQWDLSRYRSRNSRIDYDEPEPQEKPCLGHLRQLTDKYAGIIQSVADSVKDLKPSPCIGRPVKEDSPCRVSFDQQKKRTIPVPMGDTEEFGIKPIRFCPVCLHAMSWLPKFAACPNCGTKPMPVTEKRHTGELTADMIIEEQLRKRNTLSGDEDFCKDPCDKKVQETDGDGCKPCRCTCTSGKMCVRCRIRKLCEDVFQPRESALSKAKECPKPQTGEDFCVITNPPENCRPYLTRVFSELINLYQIDESRKATELQARCTQSHLIMPSNRRSEQGQEAPVSGGAGISLGARGAPKKTGHKTCLSSDRAVPRRHGWGWMNTDEARKYGWRPGVIARSTSRVMKFFLDQEAQRSVFSVCQELAEKNNEMEKQNQSVLNVCKRNHEIFVTLRPLNTLGMEQHPITFKIVKSELALALSDLKRSLKAKGFVKCTCHQTLMMCTCRSPREKRLLERAIYKECRRRVIAPCADHLVLTDTSDSEMEFDFNVTPPAGTKQPYRLPKARSGNRGTQTSKKDREPPSPLYPIQQNPYWRSFDCGVGDRYMGTAFGGNGETVFEDGVFGYMGGGQHGEPPSRRSPRIWGTSPGAPMRLGIGRSADNNNRFSGTAWRGLARRVLAKMRNGVKNIK</sequence>
<feature type="domain" description="DUF4788" evidence="3">
    <location>
        <begin position="10"/>
        <end position="238"/>
    </location>
</feature>
<keyword evidence="5" id="KW-1185">Reference proteome</keyword>
<evidence type="ECO:0000313" key="4">
    <source>
        <dbReference type="EMBL" id="EDW24612.1"/>
    </source>
</evidence>
<evidence type="ECO:0000313" key="5">
    <source>
        <dbReference type="Proteomes" id="UP000008744"/>
    </source>
</evidence>
<dbReference type="STRING" id="7234.B4G4U6"/>
<dbReference type="Proteomes" id="UP000008744">
    <property type="component" value="Unassembled WGS sequence"/>
</dbReference>
<name>B4G4U6_DROPE</name>
<feature type="domain" description="DUF4776" evidence="2">
    <location>
        <begin position="485"/>
        <end position="729"/>
    </location>
</feature>
<feature type="domain" description="DUF4776" evidence="2">
    <location>
        <begin position="285"/>
        <end position="464"/>
    </location>
</feature>
<dbReference type="OrthoDB" id="7883086at2759"/>
<dbReference type="InterPro" id="IPR031992">
    <property type="entry name" value="DUF4788"/>
</dbReference>
<dbReference type="HOGENOM" id="CLU_008522_0_0_1"/>
<feature type="region of interest" description="Disordered" evidence="1">
    <location>
        <begin position="678"/>
        <end position="716"/>
    </location>
</feature>
<dbReference type="OMA" id="RLTIKCE"/>
<evidence type="ECO:0000256" key="1">
    <source>
        <dbReference type="SAM" id="MobiDB-lite"/>
    </source>
</evidence>
<dbReference type="KEGG" id="dpe:6588573"/>
<accession>B4G4U6</accession>
<evidence type="ECO:0000259" key="2">
    <source>
        <dbReference type="Pfam" id="PF16003"/>
    </source>
</evidence>
<dbReference type="AlphaFoldDB" id="B4G4U6"/>
<proteinExistence type="predicted"/>